<feature type="transmembrane region" description="Helical" evidence="2">
    <location>
        <begin position="20"/>
        <end position="39"/>
    </location>
</feature>
<keyword evidence="2" id="KW-0812">Transmembrane</keyword>
<evidence type="ECO:0000313" key="3">
    <source>
        <dbReference type="EMBL" id="MDQ1120190.1"/>
    </source>
</evidence>
<proteinExistence type="predicted"/>
<feature type="region of interest" description="Disordered" evidence="1">
    <location>
        <begin position="74"/>
        <end position="112"/>
    </location>
</feature>
<feature type="transmembrane region" description="Helical" evidence="2">
    <location>
        <begin position="45"/>
        <end position="64"/>
    </location>
</feature>
<keyword evidence="2" id="KW-0472">Membrane</keyword>
<organism evidence="3 4">
    <name type="scientific">Pseudoxanthomonas winnipegensis</name>
    <dbReference type="NCBI Taxonomy" id="2480810"/>
    <lineage>
        <taxon>Bacteria</taxon>
        <taxon>Pseudomonadati</taxon>
        <taxon>Pseudomonadota</taxon>
        <taxon>Gammaproteobacteria</taxon>
        <taxon>Lysobacterales</taxon>
        <taxon>Lysobacteraceae</taxon>
        <taxon>Pseudoxanthomonas</taxon>
    </lineage>
</organism>
<evidence type="ECO:0000313" key="4">
    <source>
        <dbReference type="Proteomes" id="UP001234354"/>
    </source>
</evidence>
<comment type="caution">
    <text evidence="3">The sequence shown here is derived from an EMBL/GenBank/DDBJ whole genome shotgun (WGS) entry which is preliminary data.</text>
</comment>
<dbReference type="AlphaFoldDB" id="A0AAW8GCN5"/>
<gene>
    <name evidence="3" type="ORF">QE383_002498</name>
</gene>
<dbReference type="Proteomes" id="UP001234354">
    <property type="component" value="Unassembled WGS sequence"/>
</dbReference>
<feature type="compositionally biased region" description="Basic residues" evidence="1">
    <location>
        <begin position="85"/>
        <end position="98"/>
    </location>
</feature>
<dbReference type="RefSeq" id="WP_165394552.1">
    <property type="nucleotide sequence ID" value="NZ_JAUTBB010000001.1"/>
</dbReference>
<reference evidence="3" key="1">
    <citation type="submission" date="2023-07" db="EMBL/GenBank/DDBJ databases">
        <title>Functional and genomic diversity of the sorghum phyllosphere microbiome.</title>
        <authorList>
            <person name="Shade A."/>
        </authorList>
    </citation>
    <scope>NUCLEOTIDE SEQUENCE</scope>
    <source>
        <strain evidence="3">SORGH_AS_0908</strain>
    </source>
</reference>
<evidence type="ECO:0008006" key="5">
    <source>
        <dbReference type="Google" id="ProtNLM"/>
    </source>
</evidence>
<sequence>MAHVSHAARTASHADPRLELTLRTIALTGLALVVLLPAARGSTEALGWTPLWLAGLPLVAWWSLHRFRLPSWPAPAHPAIDAVPRRRRGGQQARRRRSMTIGSRSRSPARVA</sequence>
<accession>A0AAW8GCN5</accession>
<evidence type="ECO:0000256" key="2">
    <source>
        <dbReference type="SAM" id="Phobius"/>
    </source>
</evidence>
<keyword evidence="2" id="KW-1133">Transmembrane helix</keyword>
<evidence type="ECO:0000256" key="1">
    <source>
        <dbReference type="SAM" id="MobiDB-lite"/>
    </source>
</evidence>
<protein>
    <recommendedName>
        <fullName evidence="5">Transmembrane protein</fullName>
    </recommendedName>
</protein>
<name>A0AAW8GCN5_9GAMM</name>
<dbReference type="EMBL" id="JAUTBB010000001">
    <property type="protein sequence ID" value="MDQ1120190.1"/>
    <property type="molecule type" value="Genomic_DNA"/>
</dbReference>